<organism evidence="1">
    <name type="scientific">uncultured Chloroflexia bacterium</name>
    <dbReference type="NCBI Taxonomy" id="1672391"/>
    <lineage>
        <taxon>Bacteria</taxon>
        <taxon>Bacillati</taxon>
        <taxon>Chloroflexota</taxon>
        <taxon>Chloroflexia</taxon>
        <taxon>environmental samples</taxon>
    </lineage>
</organism>
<dbReference type="GO" id="GO:0003677">
    <property type="term" value="F:DNA binding"/>
    <property type="evidence" value="ECO:0007669"/>
    <property type="project" value="InterPro"/>
</dbReference>
<protein>
    <recommendedName>
        <fullName evidence="2">Core-binding (CB) domain-containing protein</fullName>
    </recommendedName>
</protein>
<dbReference type="InterPro" id="IPR011010">
    <property type="entry name" value="DNA_brk_join_enz"/>
</dbReference>
<dbReference type="EMBL" id="CADCTR010003054">
    <property type="protein sequence ID" value="CAA9380062.1"/>
    <property type="molecule type" value="Genomic_DNA"/>
</dbReference>
<evidence type="ECO:0008006" key="2">
    <source>
        <dbReference type="Google" id="ProtNLM"/>
    </source>
</evidence>
<name>A0A6J4N7Y0_9CHLR</name>
<dbReference type="AlphaFoldDB" id="A0A6J4N7Y0"/>
<proteinExistence type="predicted"/>
<evidence type="ECO:0000313" key="1">
    <source>
        <dbReference type="EMBL" id="CAA9380062.1"/>
    </source>
</evidence>
<accession>A0A6J4N7Y0</accession>
<dbReference type="SUPFAM" id="SSF56349">
    <property type="entry name" value="DNA breaking-rejoining enzymes"/>
    <property type="match status" value="1"/>
</dbReference>
<sequence>MPFSLLLDCYPWSMTTRKSLQDHALAASRHGSHESARYVLRFVADRKSWCEETFRARWDGAAALLTWWHHLNPTVRPPLDDLKAEDARNFLSYLETQGLARSTMKGYRTGAAALTYALRACRKHPVVLAHDHAPFKGVHPTPVKRSLPASVEVNDLSTMASPQARAKLELLLALVKLGLSVPEVCSRSWRDVNLQDRLIVGYKGRCLKFGVEVVTALEGLPPPRYGGQRLLGWQPDAARRWLRRVKQIDETAAQ</sequence>
<gene>
    <name evidence="1" type="ORF">AVDCRST_MAG93-9106</name>
</gene>
<reference evidence="1" key="1">
    <citation type="submission" date="2020-02" db="EMBL/GenBank/DDBJ databases">
        <authorList>
            <person name="Meier V. D."/>
        </authorList>
    </citation>
    <scope>NUCLEOTIDE SEQUENCE</scope>
    <source>
        <strain evidence="1">AVDCRST_MAG93</strain>
    </source>
</reference>